<accession>A0A2T3B1A8</accession>
<feature type="non-terminal residue" evidence="1">
    <location>
        <position position="1"/>
    </location>
</feature>
<dbReference type="EMBL" id="KZ679011">
    <property type="protein sequence ID" value="PSS18319.1"/>
    <property type="molecule type" value="Genomic_DNA"/>
</dbReference>
<dbReference type="InParanoid" id="A0A2T3B1A8"/>
<sequence length="63" mass="7449">VTKDLRNLHRIRVAYRNKVEHTKVKRVLESSLAKGTRIMRDDLYLIKVDSVNYIVVLDKVRNV</sequence>
<dbReference type="GeneID" id="36568838"/>
<protein>
    <submittedName>
        <fullName evidence="1">Uncharacterized protein</fullName>
    </submittedName>
</protein>
<proteinExistence type="predicted"/>
<evidence type="ECO:0000313" key="2">
    <source>
        <dbReference type="Proteomes" id="UP000241818"/>
    </source>
</evidence>
<dbReference type="AlphaFoldDB" id="A0A2T3B1A8"/>
<dbReference type="OrthoDB" id="3527313at2759"/>
<dbReference type="RefSeq" id="XP_024720671.1">
    <property type="nucleotide sequence ID" value="XM_024860757.1"/>
</dbReference>
<dbReference type="Proteomes" id="UP000241818">
    <property type="component" value="Unassembled WGS sequence"/>
</dbReference>
<name>A0A2T3B1A8_AMORE</name>
<reference evidence="1 2" key="1">
    <citation type="journal article" date="2018" name="New Phytol.">
        <title>Comparative genomics and transcriptomics depict ericoid mycorrhizal fungi as versatile saprotrophs and plant mutualists.</title>
        <authorList>
            <person name="Martino E."/>
            <person name="Morin E."/>
            <person name="Grelet G.A."/>
            <person name="Kuo A."/>
            <person name="Kohler A."/>
            <person name="Daghino S."/>
            <person name="Barry K.W."/>
            <person name="Cichocki N."/>
            <person name="Clum A."/>
            <person name="Dockter R.B."/>
            <person name="Hainaut M."/>
            <person name="Kuo R.C."/>
            <person name="LaButti K."/>
            <person name="Lindahl B.D."/>
            <person name="Lindquist E.A."/>
            <person name="Lipzen A."/>
            <person name="Khouja H.R."/>
            <person name="Magnuson J."/>
            <person name="Murat C."/>
            <person name="Ohm R.A."/>
            <person name="Singer S.W."/>
            <person name="Spatafora J.W."/>
            <person name="Wang M."/>
            <person name="Veneault-Fourrey C."/>
            <person name="Henrissat B."/>
            <person name="Grigoriev I.V."/>
            <person name="Martin F.M."/>
            <person name="Perotto S."/>
        </authorList>
    </citation>
    <scope>NUCLEOTIDE SEQUENCE [LARGE SCALE GENOMIC DNA]</scope>
    <source>
        <strain evidence="1 2">ATCC 22711</strain>
    </source>
</reference>
<evidence type="ECO:0000313" key="1">
    <source>
        <dbReference type="EMBL" id="PSS18319.1"/>
    </source>
</evidence>
<keyword evidence="2" id="KW-1185">Reference proteome</keyword>
<gene>
    <name evidence="1" type="ORF">M430DRAFT_102010</name>
</gene>
<organism evidence="1 2">
    <name type="scientific">Amorphotheca resinae ATCC 22711</name>
    <dbReference type="NCBI Taxonomy" id="857342"/>
    <lineage>
        <taxon>Eukaryota</taxon>
        <taxon>Fungi</taxon>
        <taxon>Dikarya</taxon>
        <taxon>Ascomycota</taxon>
        <taxon>Pezizomycotina</taxon>
        <taxon>Leotiomycetes</taxon>
        <taxon>Helotiales</taxon>
        <taxon>Amorphothecaceae</taxon>
        <taxon>Amorphotheca</taxon>
    </lineage>
</organism>